<feature type="region of interest" description="Disordered" evidence="1">
    <location>
        <begin position="68"/>
        <end position="90"/>
    </location>
</feature>
<proteinExistence type="predicted"/>
<comment type="caution">
    <text evidence="2">The sequence shown here is derived from an EMBL/GenBank/DDBJ whole genome shotgun (WGS) entry which is preliminary data.</text>
</comment>
<keyword evidence="3" id="KW-1185">Reference proteome</keyword>
<reference evidence="2" key="1">
    <citation type="journal article" date="2022" name="bioRxiv">
        <title>Sequencing and chromosome-scale assembly of the giantPleurodeles waltlgenome.</title>
        <authorList>
            <person name="Brown T."/>
            <person name="Elewa A."/>
            <person name="Iarovenko S."/>
            <person name="Subramanian E."/>
            <person name="Araus A.J."/>
            <person name="Petzold A."/>
            <person name="Susuki M."/>
            <person name="Suzuki K.-i.T."/>
            <person name="Hayashi T."/>
            <person name="Toyoda A."/>
            <person name="Oliveira C."/>
            <person name="Osipova E."/>
            <person name="Leigh N.D."/>
            <person name="Simon A."/>
            <person name="Yun M.H."/>
        </authorList>
    </citation>
    <scope>NUCLEOTIDE SEQUENCE</scope>
    <source>
        <strain evidence="2">20211129_DDA</strain>
        <tissue evidence="2">Liver</tissue>
    </source>
</reference>
<organism evidence="2 3">
    <name type="scientific">Pleurodeles waltl</name>
    <name type="common">Iberian ribbed newt</name>
    <dbReference type="NCBI Taxonomy" id="8319"/>
    <lineage>
        <taxon>Eukaryota</taxon>
        <taxon>Metazoa</taxon>
        <taxon>Chordata</taxon>
        <taxon>Craniata</taxon>
        <taxon>Vertebrata</taxon>
        <taxon>Euteleostomi</taxon>
        <taxon>Amphibia</taxon>
        <taxon>Batrachia</taxon>
        <taxon>Caudata</taxon>
        <taxon>Salamandroidea</taxon>
        <taxon>Salamandridae</taxon>
        <taxon>Pleurodelinae</taxon>
        <taxon>Pleurodeles</taxon>
    </lineage>
</organism>
<feature type="region of interest" description="Disordered" evidence="1">
    <location>
        <begin position="34"/>
        <end position="55"/>
    </location>
</feature>
<accession>A0AAV7QVX9</accession>
<protein>
    <submittedName>
        <fullName evidence="2">Uncharacterized protein</fullName>
    </submittedName>
</protein>
<evidence type="ECO:0000256" key="1">
    <source>
        <dbReference type="SAM" id="MobiDB-lite"/>
    </source>
</evidence>
<dbReference type="AlphaFoldDB" id="A0AAV7QVX9"/>
<gene>
    <name evidence="2" type="ORF">NDU88_008849</name>
</gene>
<sequence length="115" mass="13147">MKIYSRCFSDWTVVTMETLLDSWSWWNPRWRPDFPADRHHRSSPSTRLSFTRRERRVPAARTAAGALRFSGGSPKDCGREGKHRRAPQEELSAVLAPELRSFSSRLSATPAVFLG</sequence>
<evidence type="ECO:0000313" key="2">
    <source>
        <dbReference type="EMBL" id="KAJ1142535.1"/>
    </source>
</evidence>
<dbReference type="Proteomes" id="UP001066276">
    <property type="component" value="Chromosome 6"/>
</dbReference>
<dbReference type="EMBL" id="JANPWB010000010">
    <property type="protein sequence ID" value="KAJ1142535.1"/>
    <property type="molecule type" value="Genomic_DNA"/>
</dbReference>
<name>A0AAV7QVX9_PLEWA</name>
<evidence type="ECO:0000313" key="3">
    <source>
        <dbReference type="Proteomes" id="UP001066276"/>
    </source>
</evidence>